<keyword evidence="3" id="KW-1185">Reference proteome</keyword>
<keyword evidence="2" id="KW-0808">Transferase</keyword>
<keyword evidence="2" id="KW-0012">Acyltransferase</keyword>
<dbReference type="CDD" id="cd04301">
    <property type="entry name" value="NAT_SF"/>
    <property type="match status" value="1"/>
</dbReference>
<gene>
    <name evidence="2" type="ORF">ACFP50_36990</name>
</gene>
<dbReference type="EC" id="2.3.1.-" evidence="2"/>
<dbReference type="InterPro" id="IPR016181">
    <property type="entry name" value="Acyl_CoA_acyltransferase"/>
</dbReference>
<evidence type="ECO:0000313" key="3">
    <source>
        <dbReference type="Proteomes" id="UP001596242"/>
    </source>
</evidence>
<evidence type="ECO:0000259" key="1">
    <source>
        <dbReference type="Pfam" id="PF00583"/>
    </source>
</evidence>
<organism evidence="2 3">
    <name type="scientific">Streptomyces pratens</name>
    <dbReference type="NCBI Taxonomy" id="887456"/>
    <lineage>
        <taxon>Bacteria</taxon>
        <taxon>Bacillati</taxon>
        <taxon>Actinomycetota</taxon>
        <taxon>Actinomycetes</taxon>
        <taxon>Kitasatosporales</taxon>
        <taxon>Streptomycetaceae</taxon>
        <taxon>Streptomyces</taxon>
    </lineage>
</organism>
<dbReference type="Pfam" id="PF00583">
    <property type="entry name" value="Acetyltransf_1"/>
    <property type="match status" value="1"/>
</dbReference>
<dbReference type="SUPFAM" id="SSF55729">
    <property type="entry name" value="Acyl-CoA N-acyltransferases (Nat)"/>
    <property type="match status" value="1"/>
</dbReference>
<dbReference type="InterPro" id="IPR000182">
    <property type="entry name" value="GNAT_dom"/>
</dbReference>
<evidence type="ECO:0000313" key="2">
    <source>
        <dbReference type="EMBL" id="MFC6060793.1"/>
    </source>
</evidence>
<dbReference type="Gene3D" id="3.40.630.30">
    <property type="match status" value="1"/>
</dbReference>
<dbReference type="Proteomes" id="UP001596242">
    <property type="component" value="Unassembled WGS sequence"/>
</dbReference>
<dbReference type="EMBL" id="JBHSPT010000137">
    <property type="protein sequence ID" value="MFC6060793.1"/>
    <property type="molecule type" value="Genomic_DNA"/>
</dbReference>
<dbReference type="RefSeq" id="WP_386407465.1">
    <property type="nucleotide sequence ID" value="NZ_JBHSPT010000137.1"/>
</dbReference>
<protein>
    <submittedName>
        <fullName evidence="2">GNAT family N-acetyltransferase</fullName>
        <ecNumber evidence="2">2.3.1.-</ecNumber>
    </submittedName>
</protein>
<reference evidence="3" key="1">
    <citation type="journal article" date="2019" name="Int. J. Syst. Evol. Microbiol.">
        <title>The Global Catalogue of Microorganisms (GCM) 10K type strain sequencing project: providing services to taxonomists for standard genome sequencing and annotation.</title>
        <authorList>
            <consortium name="The Broad Institute Genomics Platform"/>
            <consortium name="The Broad Institute Genome Sequencing Center for Infectious Disease"/>
            <person name="Wu L."/>
            <person name="Ma J."/>
        </authorList>
    </citation>
    <scope>NUCLEOTIDE SEQUENCE [LARGE SCALE GENOMIC DNA]</scope>
    <source>
        <strain evidence="3">JCM 12763</strain>
    </source>
</reference>
<comment type="caution">
    <text evidence="2">The sequence shown here is derived from an EMBL/GenBank/DDBJ whole genome shotgun (WGS) entry which is preliminary data.</text>
</comment>
<proteinExistence type="predicted"/>
<sequence length="151" mass="15828">MGRGRLPARGPLATLGQTPVGDVCEEQGFDGWRCHLYRLAVHPGHRRQGIAPALPAAAGERFAGLGGRRADAMLLRRNETAHRAWDAAGGTLAMPGQAAAGPHPGRQALSLRAEGGLRTTSPETFAGPLLWGGNPVLHERLCASAHGRAPQ</sequence>
<dbReference type="GO" id="GO:0016746">
    <property type="term" value="F:acyltransferase activity"/>
    <property type="evidence" value="ECO:0007669"/>
    <property type="project" value="UniProtKB-KW"/>
</dbReference>
<feature type="domain" description="N-acetyltransferase" evidence="1">
    <location>
        <begin position="20"/>
        <end position="85"/>
    </location>
</feature>
<accession>A0ABW1MAM2</accession>
<name>A0ABW1MAM2_9ACTN</name>